<sequence>MVSKEPSERLCRIVSPPSGDAALICPLDG</sequence>
<organism evidence="1">
    <name type="scientific">Rhizophora mucronata</name>
    <name type="common">Asiatic mangrove</name>
    <dbReference type="NCBI Taxonomy" id="61149"/>
    <lineage>
        <taxon>Eukaryota</taxon>
        <taxon>Viridiplantae</taxon>
        <taxon>Streptophyta</taxon>
        <taxon>Embryophyta</taxon>
        <taxon>Tracheophyta</taxon>
        <taxon>Spermatophyta</taxon>
        <taxon>Magnoliopsida</taxon>
        <taxon>eudicotyledons</taxon>
        <taxon>Gunneridae</taxon>
        <taxon>Pentapetalae</taxon>
        <taxon>rosids</taxon>
        <taxon>fabids</taxon>
        <taxon>Malpighiales</taxon>
        <taxon>Rhizophoraceae</taxon>
        <taxon>Rhizophora</taxon>
    </lineage>
</organism>
<name>A0A2P2MEE7_RHIMU</name>
<reference evidence="1" key="1">
    <citation type="submission" date="2018-02" db="EMBL/GenBank/DDBJ databases">
        <title>Rhizophora mucronata_Transcriptome.</title>
        <authorList>
            <person name="Meera S.P."/>
            <person name="Sreeshan A."/>
            <person name="Augustine A."/>
        </authorList>
    </citation>
    <scope>NUCLEOTIDE SEQUENCE</scope>
    <source>
        <tissue evidence="1">Leaf</tissue>
    </source>
</reference>
<evidence type="ECO:0000313" key="1">
    <source>
        <dbReference type="EMBL" id="MBX28610.1"/>
    </source>
</evidence>
<dbReference type="AlphaFoldDB" id="A0A2P2MEE7"/>
<proteinExistence type="predicted"/>
<dbReference type="EMBL" id="GGEC01048126">
    <property type="protein sequence ID" value="MBX28610.1"/>
    <property type="molecule type" value="Transcribed_RNA"/>
</dbReference>
<accession>A0A2P2MEE7</accession>
<protein>
    <submittedName>
        <fullName evidence="1">Uncharacterized protein</fullName>
    </submittedName>
</protein>